<dbReference type="GO" id="GO:0010181">
    <property type="term" value="F:FMN binding"/>
    <property type="evidence" value="ECO:0007669"/>
    <property type="project" value="InterPro"/>
</dbReference>
<protein>
    <submittedName>
        <fullName evidence="2">Flavodoxin family protein</fullName>
    </submittedName>
</protein>
<dbReference type="Proteomes" id="UP000620327">
    <property type="component" value="Unassembled WGS sequence"/>
</dbReference>
<reference evidence="2" key="1">
    <citation type="submission" date="2020-08" db="EMBL/GenBank/DDBJ databases">
        <title>Genome public.</title>
        <authorList>
            <person name="Liu C."/>
            <person name="Sun Q."/>
        </authorList>
    </citation>
    <scope>NUCLEOTIDE SEQUENCE</scope>
    <source>
        <strain evidence="2">BX15</strain>
    </source>
</reference>
<dbReference type="RefSeq" id="WP_187014044.1">
    <property type="nucleotide sequence ID" value="NZ_JACOQI010000003.1"/>
</dbReference>
<dbReference type="GO" id="GO:0016651">
    <property type="term" value="F:oxidoreductase activity, acting on NAD(P)H"/>
    <property type="evidence" value="ECO:0007669"/>
    <property type="project" value="UniProtKB-ARBA"/>
</dbReference>
<dbReference type="PROSITE" id="PS50902">
    <property type="entry name" value="FLAVODOXIN_LIKE"/>
    <property type="match status" value="1"/>
</dbReference>
<accession>A0A923MFD5</accession>
<dbReference type="SUPFAM" id="SSF52218">
    <property type="entry name" value="Flavoproteins"/>
    <property type="match status" value="1"/>
</dbReference>
<sequence length="163" mass="18839">MRDVLCIYYSRTGNTKRVMETIAKEMDAELLALTDGVERSGLRGWLRSGMDAMRKDCPDVLPFETERKLENYRLVIVGTPVWAGRCSSVIRSFLKNHGGEMKRVAYVLTRGSEHKSEDIYRQMDQYTGKPHQAATSLRVGHVGHTFWQEEFLRQIRELLAEEE</sequence>
<gene>
    <name evidence="2" type="ORF">H8Z83_05055</name>
</gene>
<comment type="caution">
    <text evidence="2">The sequence shown here is derived from an EMBL/GenBank/DDBJ whole genome shotgun (WGS) entry which is preliminary data.</text>
</comment>
<feature type="domain" description="Flavodoxin-like" evidence="1">
    <location>
        <begin position="4"/>
        <end position="163"/>
    </location>
</feature>
<dbReference type="AlphaFoldDB" id="A0A923MFD5"/>
<evidence type="ECO:0000313" key="2">
    <source>
        <dbReference type="EMBL" id="MBC5769692.1"/>
    </source>
</evidence>
<dbReference type="Gene3D" id="3.40.50.360">
    <property type="match status" value="1"/>
</dbReference>
<evidence type="ECO:0000313" key="3">
    <source>
        <dbReference type="Proteomes" id="UP000620327"/>
    </source>
</evidence>
<name>A0A923MFD5_9FIRM</name>
<evidence type="ECO:0000259" key="1">
    <source>
        <dbReference type="PROSITE" id="PS50902"/>
    </source>
</evidence>
<proteinExistence type="predicted"/>
<dbReference type="InterPro" id="IPR029039">
    <property type="entry name" value="Flavoprotein-like_sf"/>
</dbReference>
<dbReference type="PANTHER" id="PTHR39201:SF1">
    <property type="entry name" value="FLAVODOXIN-LIKE DOMAIN-CONTAINING PROTEIN"/>
    <property type="match status" value="1"/>
</dbReference>
<keyword evidence="3" id="KW-1185">Reference proteome</keyword>
<organism evidence="2 3">
    <name type="scientific">Dysosmobacter segnis</name>
    <dbReference type="NCBI Taxonomy" id="2763042"/>
    <lineage>
        <taxon>Bacteria</taxon>
        <taxon>Bacillati</taxon>
        <taxon>Bacillota</taxon>
        <taxon>Clostridia</taxon>
        <taxon>Eubacteriales</taxon>
        <taxon>Oscillospiraceae</taxon>
        <taxon>Dysosmobacter</taxon>
    </lineage>
</organism>
<dbReference type="PANTHER" id="PTHR39201">
    <property type="entry name" value="EXPORTED PROTEIN-RELATED"/>
    <property type="match status" value="1"/>
</dbReference>
<dbReference type="InterPro" id="IPR008254">
    <property type="entry name" value="Flavodoxin/NO_synth"/>
</dbReference>
<dbReference type="EMBL" id="JACOQI010000003">
    <property type="protein sequence ID" value="MBC5769692.1"/>
    <property type="molecule type" value="Genomic_DNA"/>
</dbReference>